<keyword evidence="3" id="KW-1185">Reference proteome</keyword>
<dbReference type="SUPFAM" id="SSF143875">
    <property type="entry name" value="ERH-like"/>
    <property type="match status" value="1"/>
</dbReference>
<dbReference type="PANTHER" id="PTHR12373">
    <property type="entry name" value="ENHANCER OF RUDIMENTARY ERH"/>
    <property type="match status" value="1"/>
</dbReference>
<dbReference type="Gene3D" id="3.30.2260.10">
    <property type="entry name" value="Enhancer of rudimentary"/>
    <property type="match status" value="1"/>
</dbReference>
<gene>
    <name evidence="2" type="ORF">Ctob_013938</name>
</gene>
<accession>A0A0M0KB46</accession>
<comment type="similarity">
    <text evidence="1">Belongs to the E(R) family.</text>
</comment>
<dbReference type="AlphaFoldDB" id="A0A0M0KB46"/>
<evidence type="ECO:0000256" key="1">
    <source>
        <dbReference type="ARBA" id="ARBA00007491"/>
    </source>
</evidence>
<sequence length="165" mass="17663">MGKGPKASLKMKLSNAGGQIARAAVGAVQKKRKNKPGKPTNMSLVAVAGAGAKVTKPNAEPTPKALHTLLLLQTTAATTTRTWSDFNSLPLALDAFIALYEKELRKLNPGLAKLTYSVADLHKYVDSLWDVSLMVSDPATKQYAPRGKPFLKDKLLEKLRAAAAP</sequence>
<dbReference type="InterPro" id="IPR000781">
    <property type="entry name" value="ERH"/>
</dbReference>
<dbReference type="EMBL" id="JWZX01000649">
    <property type="protein sequence ID" value="KOO36055.1"/>
    <property type="molecule type" value="Genomic_DNA"/>
</dbReference>
<dbReference type="InterPro" id="IPR035912">
    <property type="entry name" value="EHR_sf"/>
</dbReference>
<dbReference type="PANTHER" id="PTHR12373:SF0">
    <property type="entry name" value="ENHANCER OF RUDIMENTARY HOMOLOG"/>
    <property type="match status" value="1"/>
</dbReference>
<dbReference type="Pfam" id="PF01133">
    <property type="entry name" value="ER"/>
    <property type="match status" value="1"/>
</dbReference>
<evidence type="ECO:0000313" key="2">
    <source>
        <dbReference type="EMBL" id="KOO36055.1"/>
    </source>
</evidence>
<dbReference type="OrthoDB" id="7887808at2759"/>
<dbReference type="Proteomes" id="UP000037460">
    <property type="component" value="Unassembled WGS sequence"/>
</dbReference>
<reference evidence="3" key="1">
    <citation type="journal article" date="2015" name="PLoS Genet.">
        <title>Genome Sequence and Transcriptome Analyses of Chrysochromulina tobin: Metabolic Tools for Enhanced Algal Fitness in the Prominent Order Prymnesiales (Haptophyceae).</title>
        <authorList>
            <person name="Hovde B.T."/>
            <person name="Deodato C.R."/>
            <person name="Hunsperger H.M."/>
            <person name="Ryken S.A."/>
            <person name="Yost W."/>
            <person name="Jha R.K."/>
            <person name="Patterson J."/>
            <person name="Monnat R.J. Jr."/>
            <person name="Barlow S.B."/>
            <person name="Starkenburg S.R."/>
            <person name="Cattolico R.A."/>
        </authorList>
    </citation>
    <scope>NUCLEOTIDE SEQUENCE</scope>
    <source>
        <strain evidence="3">CCMP291</strain>
    </source>
</reference>
<comment type="caution">
    <text evidence="2">The sequence shown here is derived from an EMBL/GenBank/DDBJ whole genome shotgun (WGS) entry which is preliminary data.</text>
</comment>
<proteinExistence type="inferred from homology"/>
<organism evidence="2 3">
    <name type="scientific">Chrysochromulina tobinii</name>
    <dbReference type="NCBI Taxonomy" id="1460289"/>
    <lineage>
        <taxon>Eukaryota</taxon>
        <taxon>Haptista</taxon>
        <taxon>Haptophyta</taxon>
        <taxon>Prymnesiophyceae</taxon>
        <taxon>Prymnesiales</taxon>
        <taxon>Chrysochromulinaceae</taxon>
        <taxon>Chrysochromulina</taxon>
    </lineage>
</organism>
<evidence type="ECO:0000313" key="3">
    <source>
        <dbReference type="Proteomes" id="UP000037460"/>
    </source>
</evidence>
<protein>
    <submittedName>
        <fullName evidence="2">Enhancer of rudimentary</fullName>
    </submittedName>
</protein>
<name>A0A0M0KB46_9EUKA</name>